<evidence type="ECO:0000256" key="2">
    <source>
        <dbReference type="RuleBase" id="RU361180"/>
    </source>
</evidence>
<keyword evidence="2" id="KW-0326">Glycosidase</keyword>
<dbReference type="Pfam" id="PF01204">
    <property type="entry name" value="Trehalase"/>
    <property type="match status" value="1"/>
</dbReference>
<comment type="caution">
    <text evidence="4">The sequence shown here is derived from an EMBL/GenBank/DDBJ whole genome shotgun (WGS) entry which is preliminary data.</text>
</comment>
<comment type="similarity">
    <text evidence="1 2">Belongs to the glycosyl hydrolase 37 family.</text>
</comment>
<accession>A0A8H5LMR0</accession>
<dbReference type="Gene3D" id="1.50.10.10">
    <property type="match status" value="1"/>
</dbReference>
<protein>
    <recommendedName>
        <fullName evidence="2">Trehalase</fullName>
        <ecNumber evidence="2">3.2.1.28</ecNumber>
    </recommendedName>
    <alternativeName>
        <fullName evidence="2">Alpha-trehalose glucohydrolase</fullName>
    </alternativeName>
</protein>
<dbReference type="Proteomes" id="UP000559256">
    <property type="component" value="Unassembled WGS sequence"/>
</dbReference>
<reference evidence="4 5" key="1">
    <citation type="journal article" date="2020" name="ISME J.">
        <title>Uncovering the hidden diversity of litter-decomposition mechanisms in mushroom-forming fungi.</title>
        <authorList>
            <person name="Floudas D."/>
            <person name="Bentzer J."/>
            <person name="Ahren D."/>
            <person name="Johansson T."/>
            <person name="Persson P."/>
            <person name="Tunlid A."/>
        </authorList>
    </citation>
    <scope>NUCLEOTIDE SEQUENCE [LARGE SCALE GENOMIC DNA]</scope>
    <source>
        <strain evidence="4 5">CBS 291.85</strain>
    </source>
</reference>
<evidence type="ECO:0000313" key="4">
    <source>
        <dbReference type="EMBL" id="KAF5362886.1"/>
    </source>
</evidence>
<evidence type="ECO:0000256" key="3">
    <source>
        <dbReference type="SAM" id="SignalP"/>
    </source>
</evidence>
<organism evidence="4 5">
    <name type="scientific">Tetrapyrgos nigripes</name>
    <dbReference type="NCBI Taxonomy" id="182062"/>
    <lineage>
        <taxon>Eukaryota</taxon>
        <taxon>Fungi</taxon>
        <taxon>Dikarya</taxon>
        <taxon>Basidiomycota</taxon>
        <taxon>Agaricomycotina</taxon>
        <taxon>Agaricomycetes</taxon>
        <taxon>Agaricomycetidae</taxon>
        <taxon>Agaricales</taxon>
        <taxon>Marasmiineae</taxon>
        <taxon>Marasmiaceae</taxon>
        <taxon>Tetrapyrgos</taxon>
    </lineage>
</organism>
<dbReference type="PANTHER" id="PTHR23403">
    <property type="entry name" value="TREHALASE"/>
    <property type="match status" value="1"/>
</dbReference>
<dbReference type="InterPro" id="IPR008928">
    <property type="entry name" value="6-hairpin_glycosidase_sf"/>
</dbReference>
<dbReference type="EMBL" id="JAACJM010000036">
    <property type="protein sequence ID" value="KAF5362886.1"/>
    <property type="molecule type" value="Genomic_DNA"/>
</dbReference>
<keyword evidence="5" id="KW-1185">Reference proteome</keyword>
<keyword evidence="3" id="KW-0732">Signal</keyword>
<gene>
    <name evidence="4" type="ORF">D9758_007155</name>
</gene>
<dbReference type="InterPro" id="IPR012341">
    <property type="entry name" value="6hp_glycosidase-like_sf"/>
</dbReference>
<sequence length="681" mass="76724">MLSFPLLIFISIVILLPAHPRASKVNVSLSRELFTQTAKAFPTATSPIDNIIPPGGVDSPSLQDWCPSKIFCPGDLLQLVSLANLWSLNLIEDKNYFVMKPPLLQTSSILDIFEAIHDGDHAHATFEEIMDFVDTYFLGDDADLEPVLVNAFNPDPVFLKDIPDPLVKAFTQAVHMIWAQLVRRRKEHNFCNGLGCETTILPLNHSFVVPSELDREPYYWDSFWIMEGLLASELFDVANDTLQNFMDEIEKYGFIPNGGRIYYLNRSQPPLFIQMLHRYINVTNDKLTLKRALPLAERELVWWWQHRSINVTSPTSGQTHLLAFYNVKNSAPRPEVYWSDYHDAAALNCTGCFVSDLYAELASGAESGWDRSSRWMNGRDILFPDVRNTVPVDLNSILYRNHILLASLYPQESDDAKRNLASAERLRSGILDLFWNATKFAFYDFNIREGRQNMIFTAANFYPYWSGIIPNEVMESGDNAWKAFSSVNMAMNRWNGTFPATFVETDLKWDGPNAWPPHQYIILAALRLLPGNLTSKIAPIPPINESSFALIPEGQLNKTEDELWTEPLYPYVRSNLNGLGADVNFVQEIRGRTVLNGGEPQGEQEGWGDMLQRELANRYLASALCSWQATGGSVPDLLPRLSNANLSVTQSESTTGNIFDSFSVLDIVSTGKGDVLTQASS</sequence>
<dbReference type="SUPFAM" id="SSF48208">
    <property type="entry name" value="Six-hairpin glycosidases"/>
    <property type="match status" value="1"/>
</dbReference>
<name>A0A8H5LMR0_9AGAR</name>
<dbReference type="AlphaFoldDB" id="A0A8H5LMR0"/>
<dbReference type="PANTHER" id="PTHR23403:SF1">
    <property type="entry name" value="TREHALASE"/>
    <property type="match status" value="1"/>
</dbReference>
<evidence type="ECO:0000256" key="1">
    <source>
        <dbReference type="ARBA" id="ARBA00005615"/>
    </source>
</evidence>
<dbReference type="GO" id="GO:0004555">
    <property type="term" value="F:alpha,alpha-trehalase activity"/>
    <property type="evidence" value="ECO:0007669"/>
    <property type="project" value="UniProtKB-EC"/>
</dbReference>
<evidence type="ECO:0000313" key="5">
    <source>
        <dbReference type="Proteomes" id="UP000559256"/>
    </source>
</evidence>
<dbReference type="EC" id="3.2.1.28" evidence="2"/>
<dbReference type="InterPro" id="IPR001661">
    <property type="entry name" value="Glyco_hydro_37"/>
</dbReference>
<dbReference type="PRINTS" id="PR00744">
    <property type="entry name" value="GLHYDRLASE37"/>
</dbReference>
<dbReference type="GO" id="GO:0005993">
    <property type="term" value="P:trehalose catabolic process"/>
    <property type="evidence" value="ECO:0007669"/>
    <property type="project" value="TreeGrafter"/>
</dbReference>
<dbReference type="OrthoDB" id="3542292at2759"/>
<comment type="catalytic activity">
    <reaction evidence="2">
        <text>alpha,alpha-trehalose + H2O = alpha-D-glucose + beta-D-glucose</text>
        <dbReference type="Rhea" id="RHEA:32675"/>
        <dbReference type="ChEBI" id="CHEBI:15377"/>
        <dbReference type="ChEBI" id="CHEBI:15903"/>
        <dbReference type="ChEBI" id="CHEBI:16551"/>
        <dbReference type="ChEBI" id="CHEBI:17925"/>
        <dbReference type="EC" id="3.2.1.28"/>
    </reaction>
</comment>
<proteinExistence type="inferred from homology"/>
<keyword evidence="2" id="KW-0378">Hydrolase</keyword>
<feature type="signal peptide" evidence="3">
    <location>
        <begin position="1"/>
        <end position="22"/>
    </location>
</feature>
<feature type="chain" id="PRO_5034570132" description="Trehalase" evidence="3">
    <location>
        <begin position="23"/>
        <end position="681"/>
    </location>
</feature>